<evidence type="ECO:0000313" key="4">
    <source>
        <dbReference type="EMBL" id="MBC1562190.1"/>
    </source>
</evidence>
<dbReference type="AlphaFoldDB" id="A0A7X0XJM7"/>
<dbReference type="PANTHER" id="PTHR30576">
    <property type="entry name" value="COLANIC BIOSYNTHESIS UDP-GLUCOSE LIPID CARRIER TRANSFERASE"/>
    <property type="match status" value="1"/>
</dbReference>
<dbReference type="Pfam" id="PF02397">
    <property type="entry name" value="Bac_transf"/>
    <property type="match status" value="1"/>
</dbReference>
<evidence type="ECO:0000259" key="3">
    <source>
        <dbReference type="Pfam" id="PF02397"/>
    </source>
</evidence>
<keyword evidence="2" id="KW-0812">Transmembrane</keyword>
<feature type="transmembrane region" description="Helical" evidence="2">
    <location>
        <begin position="12"/>
        <end position="38"/>
    </location>
</feature>
<evidence type="ECO:0000256" key="1">
    <source>
        <dbReference type="ARBA" id="ARBA00006464"/>
    </source>
</evidence>
<proteinExistence type="inferred from homology"/>
<dbReference type="RefSeq" id="WP_185429616.1">
    <property type="nucleotide sequence ID" value="NZ_JAARRW010000003.1"/>
</dbReference>
<comment type="caution">
    <text evidence="4">The sequence shown here is derived from an EMBL/GenBank/DDBJ whole genome shotgun (WGS) entry which is preliminary data.</text>
</comment>
<feature type="domain" description="Bacterial sugar transferase" evidence="3">
    <location>
        <begin position="8"/>
        <end position="183"/>
    </location>
</feature>
<keyword evidence="2" id="KW-0472">Membrane</keyword>
<gene>
    <name evidence="4" type="ORF">HB902_08885</name>
</gene>
<name>A0A7X0XJM7_9LIST</name>
<dbReference type="InterPro" id="IPR003362">
    <property type="entry name" value="Bact_transf"/>
</dbReference>
<dbReference type="GO" id="GO:0016780">
    <property type="term" value="F:phosphotransferase activity, for other substituted phosphate groups"/>
    <property type="evidence" value="ECO:0007669"/>
    <property type="project" value="TreeGrafter"/>
</dbReference>
<keyword evidence="2" id="KW-1133">Transmembrane helix</keyword>
<organism evidence="4 5">
    <name type="scientific">Listeria booriae</name>
    <dbReference type="NCBI Taxonomy" id="1552123"/>
    <lineage>
        <taxon>Bacteria</taxon>
        <taxon>Bacillati</taxon>
        <taxon>Bacillota</taxon>
        <taxon>Bacilli</taxon>
        <taxon>Bacillales</taxon>
        <taxon>Listeriaceae</taxon>
        <taxon>Listeria</taxon>
    </lineage>
</organism>
<dbReference type="EMBL" id="JAARRW010000003">
    <property type="protein sequence ID" value="MBC1562190.1"/>
    <property type="molecule type" value="Genomic_DNA"/>
</dbReference>
<dbReference type="PANTHER" id="PTHR30576:SF8">
    <property type="entry name" value="UNDECAPRENYL-PHOSPHATE GALACTOSE PHOSPHOTRANSFERASE"/>
    <property type="match status" value="1"/>
</dbReference>
<dbReference type="Proteomes" id="UP000541955">
    <property type="component" value="Unassembled WGS sequence"/>
</dbReference>
<accession>A0A7X0XJM7</accession>
<evidence type="ECO:0000313" key="5">
    <source>
        <dbReference type="Proteomes" id="UP000541955"/>
    </source>
</evidence>
<reference evidence="4 5" key="1">
    <citation type="submission" date="2020-03" db="EMBL/GenBank/DDBJ databases">
        <title>Soil Listeria distribution.</title>
        <authorList>
            <person name="Liao J."/>
            <person name="Wiedmann M."/>
        </authorList>
    </citation>
    <scope>NUCLEOTIDE SEQUENCE [LARGE SCALE GENOMIC DNA]</scope>
    <source>
        <strain evidence="4 5">FSL L7-1387</strain>
    </source>
</reference>
<comment type="similarity">
    <text evidence="1">Belongs to the bacterial sugar transferase family.</text>
</comment>
<evidence type="ECO:0000256" key="2">
    <source>
        <dbReference type="SAM" id="Phobius"/>
    </source>
</evidence>
<keyword evidence="4" id="KW-0808">Transferase</keyword>
<protein>
    <submittedName>
        <fullName evidence="4">Sugar transferase</fullName>
    </submittedName>
</protein>
<sequence>MKIQQTIKRSADVMISIALLFIFSIPMGILYAVLAFHFRENPIFKSVRAKYRGNGFVMYKFRTMRSALASNNQLRPDSERVTELGQLIRRWSLDELPQLINVIKGDMSLIGPRPLPLEYNELYTIEERKRLEMKPGMTGWAQVNGRNNVSWKAKFQLDVIYVTKYSLLFDLKISLLTIMVVFKKEGISQDGYVSAERYKK</sequence>